<protein>
    <submittedName>
        <fullName evidence="2">Related to DCG1-involved in nitrogen-catabolite metabolism</fullName>
    </submittedName>
</protein>
<dbReference type="InterPro" id="IPR015942">
    <property type="entry name" value="Asp/Glu/hydantoin_racemase"/>
</dbReference>
<keyword evidence="4" id="KW-1185">Reference proteome</keyword>
<comment type="similarity">
    <text evidence="1">Belongs to the HyuE racemase family.</text>
</comment>
<evidence type="ECO:0000256" key="1">
    <source>
        <dbReference type="ARBA" id="ARBA00038414"/>
    </source>
</evidence>
<sequence length="257" mass="26844">MAPVAASTTTISTMTPSSSSDVAIYIINPNSSTIITSALSTNLSPQTPPGCTSHFVTGPPTSPLSIQDTSESIISSAETFRFLLTSSPQNDLSLHPASAFLIACFSDHPLVGMIKCKTHKPTMHLLEAAAIHSLSVGERFGVLTTGRSVVRDVEGGVRKVLGGNSDRYVGTHATGLGVVELQTGNREKVEEKVRRGAQDLVSKGADVIVLGCAGMTGMEPLVRAACKEVGEDNIKVVDGAKAGLQILAGLARVNYRS</sequence>
<dbReference type="Pfam" id="PF01177">
    <property type="entry name" value="Asp_Glu_race"/>
    <property type="match status" value="1"/>
</dbReference>
<dbReference type="AlphaFoldDB" id="A0A0F7S3Z1"/>
<organism evidence="3 4">
    <name type="scientific">Sporisorium scitamineum</name>
    <dbReference type="NCBI Taxonomy" id="49012"/>
    <lineage>
        <taxon>Eukaryota</taxon>
        <taxon>Fungi</taxon>
        <taxon>Dikarya</taxon>
        <taxon>Basidiomycota</taxon>
        <taxon>Ustilaginomycotina</taxon>
        <taxon>Ustilaginomycetes</taxon>
        <taxon>Ustilaginales</taxon>
        <taxon>Ustilaginaceae</taxon>
        <taxon>Sporisorium</taxon>
    </lineage>
</organism>
<dbReference type="Gene3D" id="3.40.50.12500">
    <property type="match status" value="1"/>
</dbReference>
<dbReference type="Proteomes" id="UP000242770">
    <property type="component" value="Unassembled WGS sequence"/>
</dbReference>
<dbReference type="STRING" id="49012.A0A0F7S3Z1"/>
<gene>
    <name evidence="3" type="primary">SSCI23220.1</name>
    <name evidence="2" type="ORF">SPSC_06068</name>
</gene>
<dbReference type="InterPro" id="IPR053714">
    <property type="entry name" value="Iso_Racemase_Enz_sf"/>
</dbReference>
<dbReference type="InterPro" id="IPR052186">
    <property type="entry name" value="Hydantoin_racemase-like"/>
</dbReference>
<evidence type="ECO:0000313" key="4">
    <source>
        <dbReference type="Proteomes" id="UP000242770"/>
    </source>
</evidence>
<dbReference type="PANTHER" id="PTHR28047:SF5">
    <property type="entry name" value="PROTEIN DCG1"/>
    <property type="match status" value="1"/>
</dbReference>
<name>A0A0F7S3Z1_9BASI</name>
<accession>A0A0F7S3Z1</accession>
<dbReference type="EMBL" id="LK056692">
    <property type="protein sequence ID" value="CDU25897.1"/>
    <property type="molecule type" value="Genomic_DNA"/>
</dbReference>
<evidence type="ECO:0000313" key="3">
    <source>
        <dbReference type="EMBL" id="CDW97076.1"/>
    </source>
</evidence>
<proteinExistence type="inferred from homology"/>
<evidence type="ECO:0000313" key="2">
    <source>
        <dbReference type="EMBL" id="CDU25897.1"/>
    </source>
</evidence>
<dbReference type="PANTHER" id="PTHR28047">
    <property type="entry name" value="PROTEIN DCG1"/>
    <property type="match status" value="1"/>
</dbReference>
<dbReference type="GO" id="GO:0047661">
    <property type="term" value="F:amino-acid racemase activity"/>
    <property type="evidence" value="ECO:0007669"/>
    <property type="project" value="InterPro"/>
</dbReference>
<reference evidence="2" key="3">
    <citation type="submission" date="2014-06" db="EMBL/GenBank/DDBJ databases">
        <authorList>
            <person name="Ju J."/>
            <person name="Zhang J."/>
        </authorList>
    </citation>
    <scope>NUCLEOTIDE SEQUENCE</scope>
    <source>
        <strain evidence="2">SscI8</strain>
    </source>
</reference>
<dbReference type="OrthoDB" id="412018at2759"/>
<reference evidence="3" key="1">
    <citation type="submission" date="2014-06" db="EMBL/GenBank/DDBJ databases">
        <authorList>
            <person name="Berkman J.Paul."/>
        </authorList>
    </citation>
    <scope>NUCLEOTIDE SEQUENCE [LARGE SCALE GENOMIC DNA]</scope>
</reference>
<reference evidence="4" key="2">
    <citation type="submission" date="2014-06" db="EMBL/GenBank/DDBJ databases">
        <authorList>
            <person name="Berkman P.J."/>
        </authorList>
    </citation>
    <scope>NUCLEOTIDE SEQUENCE [LARGE SCALE GENOMIC DNA]</scope>
</reference>
<dbReference type="EMBL" id="CCFA01001212">
    <property type="protein sequence ID" value="CDW97076.1"/>
    <property type="molecule type" value="Genomic_DNA"/>
</dbReference>